<dbReference type="Proteomes" id="UP001201812">
    <property type="component" value="Unassembled WGS sequence"/>
</dbReference>
<dbReference type="EMBL" id="JAKKPZ010000013">
    <property type="protein sequence ID" value="KAI1714436.1"/>
    <property type="molecule type" value="Genomic_DNA"/>
</dbReference>
<protein>
    <submittedName>
        <fullName evidence="4">Ankyrin repeats (3 copies) domain-containing protein</fullName>
    </submittedName>
</protein>
<dbReference type="Pfam" id="PF12796">
    <property type="entry name" value="Ank_2"/>
    <property type="match status" value="3"/>
</dbReference>
<organism evidence="4 5">
    <name type="scientific">Ditylenchus destructor</name>
    <dbReference type="NCBI Taxonomy" id="166010"/>
    <lineage>
        <taxon>Eukaryota</taxon>
        <taxon>Metazoa</taxon>
        <taxon>Ecdysozoa</taxon>
        <taxon>Nematoda</taxon>
        <taxon>Chromadorea</taxon>
        <taxon>Rhabditida</taxon>
        <taxon>Tylenchina</taxon>
        <taxon>Tylenchomorpha</taxon>
        <taxon>Sphaerularioidea</taxon>
        <taxon>Anguinidae</taxon>
        <taxon>Anguininae</taxon>
        <taxon>Ditylenchus</taxon>
    </lineage>
</organism>
<dbReference type="SUPFAM" id="SSF48403">
    <property type="entry name" value="Ankyrin repeat"/>
    <property type="match status" value="2"/>
</dbReference>
<feature type="repeat" description="ANK" evidence="3">
    <location>
        <begin position="265"/>
        <end position="297"/>
    </location>
</feature>
<name>A0AAD4N457_9BILA</name>
<dbReference type="PROSITE" id="PS50297">
    <property type="entry name" value="ANK_REP_REGION"/>
    <property type="match status" value="5"/>
</dbReference>
<dbReference type="InterPro" id="IPR002110">
    <property type="entry name" value="Ankyrin_rpt"/>
</dbReference>
<keyword evidence="1" id="KW-0677">Repeat</keyword>
<feature type="repeat" description="ANK" evidence="3">
    <location>
        <begin position="368"/>
        <end position="400"/>
    </location>
</feature>
<comment type="caution">
    <text evidence="4">The sequence shown here is derived from an EMBL/GenBank/DDBJ whole genome shotgun (WGS) entry which is preliminary data.</text>
</comment>
<keyword evidence="2 3" id="KW-0040">ANK repeat</keyword>
<evidence type="ECO:0000256" key="2">
    <source>
        <dbReference type="ARBA" id="ARBA00023043"/>
    </source>
</evidence>
<keyword evidence="5" id="KW-1185">Reference proteome</keyword>
<dbReference type="InterPro" id="IPR036770">
    <property type="entry name" value="Ankyrin_rpt-contain_sf"/>
</dbReference>
<evidence type="ECO:0000313" key="4">
    <source>
        <dbReference type="EMBL" id="KAI1714436.1"/>
    </source>
</evidence>
<dbReference type="PANTHER" id="PTHR24123:SF33">
    <property type="entry name" value="PROTEIN HOS4"/>
    <property type="match status" value="1"/>
</dbReference>
<accession>A0AAD4N457</accession>
<dbReference type="InterPro" id="IPR051165">
    <property type="entry name" value="Multifunctional_ANK_Repeat"/>
</dbReference>
<dbReference type="Pfam" id="PF00023">
    <property type="entry name" value="Ank"/>
    <property type="match status" value="1"/>
</dbReference>
<reference evidence="4" key="1">
    <citation type="submission" date="2022-01" db="EMBL/GenBank/DDBJ databases">
        <title>Genome Sequence Resource for Two Populations of Ditylenchus destructor, the Migratory Endoparasitic Phytonematode.</title>
        <authorList>
            <person name="Zhang H."/>
            <person name="Lin R."/>
            <person name="Xie B."/>
        </authorList>
    </citation>
    <scope>NUCLEOTIDE SEQUENCE</scope>
    <source>
        <strain evidence="4">BazhouSP</strain>
    </source>
</reference>
<feature type="repeat" description="ANK" evidence="3">
    <location>
        <begin position="471"/>
        <end position="503"/>
    </location>
</feature>
<evidence type="ECO:0000256" key="3">
    <source>
        <dbReference type="PROSITE-ProRule" id="PRU00023"/>
    </source>
</evidence>
<evidence type="ECO:0000256" key="1">
    <source>
        <dbReference type="ARBA" id="ARBA00022737"/>
    </source>
</evidence>
<dbReference type="AlphaFoldDB" id="A0AAD4N457"/>
<sequence>MIDDVLWPYSMKTSRMQNWALSSAHANKPPPRYFNPAAKYRGGWDDFECRHTTLFSTILAMDKANGVLTDLQNSGLPLNKLDSHEQTVWHWAVKRGSWNCLHELLLLFKGGKASRWIMGKDRHGVTPLHLAAKQPTAKFLKALLCELGPRDLYNECRDFNGQSPLHYAAAAGSLATCEVLLEDQWKLPLDQRDVFGQTPLMYAVGNKKADAETIRLLGGKKSITVAMRNKRGMTALHIAVLANNATALDVLLNQLKFNATVFDNENRTPLHYAALYGRMEMAQLLIHVGASNDTRDCHNVTAAHYAAQAGHFETLSCILQASGGKDLLDSDNRSCLMWAVIAGRAEVVKKMLTDKNVELFSKSHKDNNQHTALHLAALNGNKEICKILVEDGYNTLERDIYDATPDHLAAGQGHIDAVTYFTFNKGGSGPALLDTLGRTPFFYACLGGQAHVVDVMARGQPGLDANHEDSLGQTAMHCAVIAGSVACVDVLLKHGYEPNAADHNGTTPLELAKEKDMNEIVRLLAERINPVKAIADSSIKKNT</sequence>
<evidence type="ECO:0000313" key="5">
    <source>
        <dbReference type="Proteomes" id="UP001201812"/>
    </source>
</evidence>
<gene>
    <name evidence="4" type="ORF">DdX_08531</name>
</gene>
<dbReference type="PRINTS" id="PR01415">
    <property type="entry name" value="ANKYRIN"/>
</dbReference>
<feature type="repeat" description="ANK" evidence="3">
    <location>
        <begin position="123"/>
        <end position="144"/>
    </location>
</feature>
<dbReference type="PROSITE" id="PS50088">
    <property type="entry name" value="ANK_REPEAT"/>
    <property type="match status" value="5"/>
</dbReference>
<dbReference type="PANTHER" id="PTHR24123">
    <property type="entry name" value="ANKYRIN REPEAT-CONTAINING"/>
    <property type="match status" value="1"/>
</dbReference>
<feature type="repeat" description="ANK" evidence="3">
    <location>
        <begin position="160"/>
        <end position="182"/>
    </location>
</feature>
<proteinExistence type="predicted"/>
<dbReference type="Gene3D" id="1.25.40.20">
    <property type="entry name" value="Ankyrin repeat-containing domain"/>
    <property type="match status" value="4"/>
</dbReference>
<dbReference type="SMART" id="SM00248">
    <property type="entry name" value="ANK"/>
    <property type="match status" value="13"/>
</dbReference>